<evidence type="ECO:0000259" key="5">
    <source>
        <dbReference type="SMART" id="SM01038"/>
    </source>
</evidence>
<keyword evidence="3 6" id="KW-0378">Hydrolase</keyword>
<dbReference type="InterPro" id="IPR004199">
    <property type="entry name" value="B-gal_small/dom_5"/>
</dbReference>
<comment type="caution">
    <text evidence="6">The sequence shown here is derived from an EMBL/GenBank/DDBJ whole genome shotgun (WGS) entry which is preliminary data.</text>
</comment>
<feature type="non-terminal residue" evidence="6">
    <location>
        <position position="1"/>
    </location>
</feature>
<reference evidence="6" key="1">
    <citation type="journal article" date="2013" name="Environ. Microbiol.">
        <title>Microbiota from the distal guts of lean and obese adolescents exhibit partial functional redundancy besides clear differences in community structure.</title>
        <authorList>
            <person name="Ferrer M."/>
            <person name="Ruiz A."/>
            <person name="Lanza F."/>
            <person name="Haange S.B."/>
            <person name="Oberbach A."/>
            <person name="Till H."/>
            <person name="Bargiela R."/>
            <person name="Campoy C."/>
            <person name="Segura M.T."/>
            <person name="Richter M."/>
            <person name="von Bergen M."/>
            <person name="Seifert J."/>
            <person name="Suarez A."/>
        </authorList>
    </citation>
    <scope>NUCLEOTIDE SEQUENCE</scope>
</reference>
<accession>K1TGH6</accession>
<dbReference type="GO" id="GO:0030246">
    <property type="term" value="F:carbohydrate binding"/>
    <property type="evidence" value="ECO:0007669"/>
    <property type="project" value="InterPro"/>
</dbReference>
<dbReference type="PANTHER" id="PTHR46323:SF2">
    <property type="entry name" value="BETA-GALACTOSIDASE"/>
    <property type="match status" value="1"/>
</dbReference>
<dbReference type="AlphaFoldDB" id="K1TGH6"/>
<dbReference type="GO" id="GO:0009341">
    <property type="term" value="C:beta-galactosidase complex"/>
    <property type="evidence" value="ECO:0007669"/>
    <property type="project" value="InterPro"/>
</dbReference>
<dbReference type="EC" id="3.2.1.23" evidence="2"/>
<dbReference type="SMART" id="SM01038">
    <property type="entry name" value="Bgal_small_N"/>
    <property type="match status" value="1"/>
</dbReference>
<gene>
    <name evidence="6" type="ORF">OBE_10038</name>
</gene>
<evidence type="ECO:0000256" key="1">
    <source>
        <dbReference type="ARBA" id="ARBA00001412"/>
    </source>
</evidence>
<dbReference type="InterPro" id="IPR011013">
    <property type="entry name" value="Gal_mutarotase_sf_dom"/>
</dbReference>
<dbReference type="Gene3D" id="2.70.98.10">
    <property type="match status" value="1"/>
</dbReference>
<name>K1TGH6_9ZZZZ</name>
<evidence type="ECO:0000256" key="3">
    <source>
        <dbReference type="ARBA" id="ARBA00022801"/>
    </source>
</evidence>
<feature type="domain" description="Beta galactosidase small chain/" evidence="5">
    <location>
        <begin position="1"/>
        <end position="158"/>
    </location>
</feature>
<dbReference type="InterPro" id="IPR050347">
    <property type="entry name" value="Bact_Beta-galactosidase"/>
</dbReference>
<dbReference type="PANTHER" id="PTHR46323">
    <property type="entry name" value="BETA-GALACTOSIDASE"/>
    <property type="match status" value="1"/>
</dbReference>
<dbReference type="EMBL" id="AJWZ01006925">
    <property type="protein sequence ID" value="EKC58381.1"/>
    <property type="molecule type" value="Genomic_DNA"/>
</dbReference>
<organism evidence="6">
    <name type="scientific">human gut metagenome</name>
    <dbReference type="NCBI Taxonomy" id="408170"/>
    <lineage>
        <taxon>unclassified sequences</taxon>
        <taxon>metagenomes</taxon>
        <taxon>organismal metagenomes</taxon>
    </lineage>
</organism>
<comment type="catalytic activity">
    <reaction evidence="1">
        <text>Hydrolysis of terminal non-reducing beta-D-galactose residues in beta-D-galactosides.</text>
        <dbReference type="EC" id="3.2.1.23"/>
    </reaction>
</comment>
<proteinExistence type="predicted"/>
<evidence type="ECO:0000313" key="6">
    <source>
        <dbReference type="EMBL" id="EKC58381.1"/>
    </source>
</evidence>
<dbReference type="InterPro" id="IPR014718">
    <property type="entry name" value="GH-type_carb-bd"/>
</dbReference>
<dbReference type="Pfam" id="PF02929">
    <property type="entry name" value="Bgal_small_N"/>
    <property type="match status" value="1"/>
</dbReference>
<dbReference type="GO" id="GO:0005990">
    <property type="term" value="P:lactose catabolic process"/>
    <property type="evidence" value="ECO:0007669"/>
    <property type="project" value="TreeGrafter"/>
</dbReference>
<protein>
    <recommendedName>
        <fullName evidence="2">beta-galactosidase</fullName>
        <ecNumber evidence="2">3.2.1.23</ecNumber>
    </recommendedName>
</protein>
<dbReference type="SUPFAM" id="SSF74650">
    <property type="entry name" value="Galactose mutarotase-like"/>
    <property type="match status" value="1"/>
</dbReference>
<dbReference type="GO" id="GO:0004565">
    <property type="term" value="F:beta-galactosidase activity"/>
    <property type="evidence" value="ECO:0007669"/>
    <property type="project" value="UniProtKB-EC"/>
</dbReference>
<keyword evidence="4 6" id="KW-0326">Glycosidase</keyword>
<evidence type="ECO:0000256" key="4">
    <source>
        <dbReference type="ARBA" id="ARBA00023295"/>
    </source>
</evidence>
<evidence type="ECO:0000256" key="2">
    <source>
        <dbReference type="ARBA" id="ARBA00012756"/>
    </source>
</evidence>
<sequence>NYIDRNASSFVDLYRTTADQMYTNNYVRPQENGHRTDTRWVELTRKGGKGLLIRADSTIGFNALRNSVEDFDSEEAISRPRQWTNFTPEEVANHNEEKAKNVIRRMTHVNDITPRNFVEVCIDMKQQGVAGYDSWGDRPLPEHTLPANKEYHWGFTLMPVK</sequence>